<dbReference type="EMBL" id="LR796625">
    <property type="protein sequence ID" value="CAB4155319.1"/>
    <property type="molecule type" value="Genomic_DNA"/>
</dbReference>
<keyword evidence="1" id="KW-0175">Coiled coil</keyword>
<evidence type="ECO:0000313" key="4">
    <source>
        <dbReference type="EMBL" id="CAB4198523.1"/>
    </source>
</evidence>
<evidence type="ECO:0000313" key="2">
    <source>
        <dbReference type="EMBL" id="CAB4155319.1"/>
    </source>
</evidence>
<name>A0A6J5N8B9_9CAUD</name>
<organism evidence="2">
    <name type="scientific">uncultured Caudovirales phage</name>
    <dbReference type="NCBI Taxonomy" id="2100421"/>
    <lineage>
        <taxon>Viruses</taxon>
        <taxon>Duplodnaviria</taxon>
        <taxon>Heunggongvirae</taxon>
        <taxon>Uroviricota</taxon>
        <taxon>Caudoviricetes</taxon>
        <taxon>Peduoviridae</taxon>
        <taxon>Maltschvirus</taxon>
        <taxon>Maltschvirus maltsch</taxon>
    </lineage>
</organism>
<accession>A0A6J5N8B9</accession>
<evidence type="ECO:0000313" key="3">
    <source>
        <dbReference type="EMBL" id="CAB4170627.1"/>
    </source>
</evidence>
<dbReference type="EMBL" id="LR797270">
    <property type="protein sequence ID" value="CAB4198523.1"/>
    <property type="molecule type" value="Genomic_DNA"/>
</dbReference>
<gene>
    <name evidence="4" type="ORF">UFOVP1307_132</name>
    <name evidence="2" type="ORF">UFOVP651_214</name>
    <name evidence="3" type="ORF">UFOVP902_70</name>
</gene>
<dbReference type="EMBL" id="LR796859">
    <property type="protein sequence ID" value="CAB4170627.1"/>
    <property type="molecule type" value="Genomic_DNA"/>
</dbReference>
<feature type="coiled-coil region" evidence="1">
    <location>
        <begin position="78"/>
        <end position="112"/>
    </location>
</feature>
<proteinExistence type="predicted"/>
<evidence type="ECO:0000256" key="1">
    <source>
        <dbReference type="SAM" id="Coils"/>
    </source>
</evidence>
<reference evidence="2" key="1">
    <citation type="submission" date="2020-04" db="EMBL/GenBank/DDBJ databases">
        <authorList>
            <person name="Chiriac C."/>
            <person name="Salcher M."/>
            <person name="Ghai R."/>
            <person name="Kavagutti S V."/>
        </authorList>
    </citation>
    <scope>NUCLEOTIDE SEQUENCE</scope>
</reference>
<sequence length="152" mass="17122">MAQKFATGKVVQLSDRACATLKNSYGVNGLVYIAQFDGTSNPYGLRPLDKDGKEDLNGVFNWARPYELQEVIVKKSSRERMVEQAEKHQAEIKEIEAKIENIKSKLDYMDEIKSDEYDDNEFKAYQAITIISRPGMSKLDQAKALAVLIAGK</sequence>
<protein>
    <submittedName>
        <fullName evidence="2">Uncharacterized protein</fullName>
    </submittedName>
</protein>